<dbReference type="PROSITE" id="PS51208">
    <property type="entry name" value="AUTOTRANSPORTER"/>
    <property type="match status" value="1"/>
</dbReference>
<dbReference type="AlphaFoldDB" id="A0A328BZN0"/>
<dbReference type="OrthoDB" id="5360469at2"/>
<comment type="similarity">
    <text evidence="5">Belongs to the peptidase S8 family.</text>
</comment>
<dbReference type="InterPro" id="IPR013425">
    <property type="entry name" value="Autotrns_rpt"/>
</dbReference>
<dbReference type="NCBIfam" id="TIGR02601">
    <property type="entry name" value="autotrns_rpt"/>
    <property type="match status" value="1"/>
</dbReference>
<evidence type="ECO:0000256" key="2">
    <source>
        <dbReference type="ARBA" id="ARBA00022729"/>
    </source>
</evidence>
<feature type="active site" description="Charge relay system" evidence="5">
    <location>
        <position position="214"/>
    </location>
</feature>
<evidence type="ECO:0000256" key="6">
    <source>
        <dbReference type="SAM" id="MobiDB-lite"/>
    </source>
</evidence>
<dbReference type="SUPFAM" id="SSF52743">
    <property type="entry name" value="Subtilisin-like"/>
    <property type="match status" value="1"/>
</dbReference>
<evidence type="ECO:0000256" key="4">
    <source>
        <dbReference type="ARBA" id="ARBA00022825"/>
    </source>
</evidence>
<accession>A0A328BZN0</accession>
<dbReference type="Proteomes" id="UP000248689">
    <property type="component" value="Unassembled WGS sequence"/>
</dbReference>
<keyword evidence="3 5" id="KW-0378">Hydrolase</keyword>
<dbReference type="PROSITE" id="PS00138">
    <property type="entry name" value="SUBTILASE_SER"/>
    <property type="match status" value="1"/>
</dbReference>
<keyword evidence="4 5" id="KW-0720">Serine protease</keyword>
<evidence type="ECO:0000256" key="5">
    <source>
        <dbReference type="PROSITE-ProRule" id="PRU01240"/>
    </source>
</evidence>
<evidence type="ECO:0000313" key="8">
    <source>
        <dbReference type="EMBL" id="RAL19756.1"/>
    </source>
</evidence>
<proteinExistence type="inferred from homology"/>
<gene>
    <name evidence="8" type="ORF">C5N92_01805</name>
</gene>
<name>A0A328BZN0_9PAST</name>
<keyword evidence="1 5" id="KW-0645">Protease</keyword>
<dbReference type="CDD" id="cd04848">
    <property type="entry name" value="Peptidases_S8_Autotransporter_serine_protease_like"/>
    <property type="match status" value="1"/>
</dbReference>
<feature type="compositionally biased region" description="Polar residues" evidence="6">
    <location>
        <begin position="50"/>
        <end position="93"/>
    </location>
</feature>
<protein>
    <submittedName>
        <fullName evidence="8">Ribosome-binding factor A</fullName>
    </submittedName>
</protein>
<dbReference type="InterPro" id="IPR034061">
    <property type="entry name" value="Peptidases_S8_Autotransporter"/>
</dbReference>
<feature type="region of interest" description="Disordered" evidence="6">
    <location>
        <begin position="20"/>
        <end position="119"/>
    </location>
</feature>
<dbReference type="PROSITE" id="PS51257">
    <property type="entry name" value="PROKAR_LIPOPROTEIN"/>
    <property type="match status" value="1"/>
</dbReference>
<dbReference type="Pfam" id="PF00082">
    <property type="entry name" value="Peptidase_S8"/>
    <property type="match status" value="1"/>
</dbReference>
<dbReference type="GO" id="GO:0006508">
    <property type="term" value="P:proteolysis"/>
    <property type="evidence" value="ECO:0007669"/>
    <property type="project" value="UniProtKB-KW"/>
</dbReference>
<dbReference type="Gene3D" id="2.40.128.130">
    <property type="entry name" value="Autotransporter beta-domain"/>
    <property type="match status" value="1"/>
</dbReference>
<feature type="compositionally biased region" description="Low complexity" evidence="6">
    <location>
        <begin position="109"/>
        <end position="119"/>
    </location>
</feature>
<feature type="active site" description="Charge relay system" evidence="5">
    <location>
        <position position="253"/>
    </location>
</feature>
<dbReference type="PROSITE" id="PS51892">
    <property type="entry name" value="SUBTILASE"/>
    <property type="match status" value="1"/>
</dbReference>
<dbReference type="SUPFAM" id="SSF103515">
    <property type="entry name" value="Autotransporter"/>
    <property type="match status" value="1"/>
</dbReference>
<dbReference type="RefSeq" id="WP_111749172.1">
    <property type="nucleotide sequence ID" value="NZ_PTPX01000002.1"/>
</dbReference>
<dbReference type="GO" id="GO:0004252">
    <property type="term" value="F:serine-type endopeptidase activity"/>
    <property type="evidence" value="ECO:0007669"/>
    <property type="project" value="UniProtKB-UniRule"/>
</dbReference>
<dbReference type="EMBL" id="PTPX01000002">
    <property type="protein sequence ID" value="RAL19756.1"/>
    <property type="molecule type" value="Genomic_DNA"/>
</dbReference>
<feature type="domain" description="Autotransporter" evidence="7">
    <location>
        <begin position="789"/>
        <end position="1060"/>
    </location>
</feature>
<dbReference type="InterPro" id="IPR036852">
    <property type="entry name" value="Peptidase_S8/S53_dom_sf"/>
</dbReference>
<dbReference type="InterPro" id="IPR023828">
    <property type="entry name" value="Peptidase_S8_Ser-AS"/>
</dbReference>
<evidence type="ECO:0000259" key="7">
    <source>
        <dbReference type="PROSITE" id="PS51208"/>
    </source>
</evidence>
<feature type="active site" description="Charge relay system" evidence="5">
    <location>
        <position position="423"/>
    </location>
</feature>
<reference evidence="9" key="1">
    <citation type="submission" date="2018-02" db="EMBL/GenBank/DDBJ databases">
        <title>Glaesserella australis sp. nov., isolated from the lungs of pigs.</title>
        <authorList>
            <person name="Turni C."/>
            <person name="Christensen H."/>
        </authorList>
    </citation>
    <scope>NUCLEOTIDE SEQUENCE [LARGE SCALE GENOMIC DNA]</scope>
    <source>
        <strain evidence="9">HS4635</strain>
    </source>
</reference>
<dbReference type="SMART" id="SM00869">
    <property type="entry name" value="Autotransporter"/>
    <property type="match status" value="1"/>
</dbReference>
<dbReference type="Gene3D" id="3.40.50.200">
    <property type="entry name" value="Peptidase S8/S53 domain"/>
    <property type="match status" value="1"/>
</dbReference>
<keyword evidence="2" id="KW-0732">Signal</keyword>
<dbReference type="InterPro" id="IPR036709">
    <property type="entry name" value="Autotransporte_beta_dom_sf"/>
</dbReference>
<evidence type="ECO:0000313" key="9">
    <source>
        <dbReference type="Proteomes" id="UP000248689"/>
    </source>
</evidence>
<evidence type="ECO:0000256" key="1">
    <source>
        <dbReference type="ARBA" id="ARBA00022670"/>
    </source>
</evidence>
<dbReference type="Pfam" id="PF03797">
    <property type="entry name" value="Autotransporter"/>
    <property type="match status" value="1"/>
</dbReference>
<dbReference type="InterPro" id="IPR000209">
    <property type="entry name" value="Peptidase_S8/S53_dom"/>
</dbReference>
<sequence length="1060" mass="116336">MQKLKKYSEVALASVLVVACGGGDNSSSPTPINNGVARNTELESAPVQVETLTPSSEDNTSTTPTSPVIETVDNSNPEIVTPPTEENNVSTSEKPIVEETTDNSLSETVTPPAEENNVVPPEKPVVEETVDNSSSETVTPPVEENNVVPSEKPVVEETVDNSSSEIVTPPVEENNVVTPVEESNVPKAEIELLYPQNSMGIDDSHDFPDVAVIDVDFSVNNDTGNAFLFENGQNRLLLNYGSPRQAEGNKYSHGSMAAGVFAAKNKTAYIYGYTANSHNIVSASNQYYEAAYERGVRIFNNSYGNTPFKDYLNEKGWKYFADRGFYPMLAKWAAKDSIFVWAAGNDGDKHRTGQNLHATTESHIPVINDDARRGWITVAAVDWQGRHLMPYSSQIGETAKNWGIAARGDWRLFDDTVPAQGTSFAAPEVTAAVANVWEKFPWMSNHLVTQTILSTANKLGSDAVTDGPNAQVGWGVLNESRALKGPARFDTRLLVNSDNGFVTANFAHRNYTNNDRLTWSNDIAGDAGFKKQGTGTLYFSGNNSYAGQTIIEEGRLAISNALTQSEVIVEKNGTLQAKNDQKLVQINKSVNNKGSLEVYGKGLTIHENYTADRDARTVIDIHTATLDVKGTADMQNSRILAHVENIDGVPTQAEQARTILKAGRLENYQGFYTISDKIAPYIEVKSVTKKDNQVDVTYKRNQTEYVLRSVGNVSRSASNTGKNLDKVLDEVAVNKNSPIKSDSISIITATPLAVAQTVDSLSAEIYASSQNLVLNESRAFNEQIANQAVNTEKSEVYASTHHRAYSLSQKGYANAETKGHQSHVGATYKTENGLLGLAVYQSRQKSEFDDSVGNTKLKQQGVSIYTGYDWENSYLLAQFGMANAKQQVKRQILIPNSPRNINTDFNARLYGFYGEVGHRFKLNSTEISPFIGYQFDSIYQKAFNEGKNFGIQANRSRYHLHSYLAGVRATVELGNLSINGSLTHRFTPDVSNTFGFKARYIGAESVADIQGISPAKHITTAKLGLNYQFTPMFALYSSYGISRQADETHHDLSIGLKYRF</sequence>
<organism evidence="8 9">
    <name type="scientific">Glaesserella australis</name>
    <dbReference type="NCBI Taxonomy" id="2094024"/>
    <lineage>
        <taxon>Bacteria</taxon>
        <taxon>Pseudomonadati</taxon>
        <taxon>Pseudomonadota</taxon>
        <taxon>Gammaproteobacteria</taxon>
        <taxon>Pasteurellales</taxon>
        <taxon>Pasteurellaceae</taxon>
        <taxon>Glaesserella</taxon>
    </lineage>
</organism>
<dbReference type="Pfam" id="PF12951">
    <property type="entry name" value="PATR"/>
    <property type="match status" value="1"/>
</dbReference>
<keyword evidence="9" id="KW-1185">Reference proteome</keyword>
<feature type="compositionally biased region" description="Polar residues" evidence="6">
    <location>
        <begin position="25"/>
        <end position="37"/>
    </location>
</feature>
<dbReference type="InterPro" id="IPR005546">
    <property type="entry name" value="Autotransporte_beta"/>
</dbReference>
<comment type="caution">
    <text evidence="8">The sequence shown here is derived from an EMBL/GenBank/DDBJ whole genome shotgun (WGS) entry which is preliminary data.</text>
</comment>
<evidence type="ECO:0000256" key="3">
    <source>
        <dbReference type="ARBA" id="ARBA00022801"/>
    </source>
</evidence>